<accession>A0A919J193</accession>
<sequence>MSDGPASVGALLRATPPDRLPEVFAEHLHTRYAADSVEVLLSDLSRSVLRPVLDPEGPAGGPLEQRCFGSQQPVVEPRADGGTRLLLPLTVWGDRLGVLRIETRLEPARELTAELTTFAGELALALRTADRDTDRYHQVRRKQRLTMAAELQWDLLPGRSLDGERFRLAGALEPAYAVYGDHYDWAVTGDRLTLTVLNGHGDGLEATLLTTMAVNAMRNARRSGANIVEQAELASDAVYARHGGNAHVATLLLEIDLSTGSVEAVDAGSPRAMIAKAGEIRQITLEQQLPLGMFGDTRYEIQKFQLEPGDRLLVVSDGVHAAAPGGRPQYGASSLLTGLRRTRLQPPSEAVGTVLRALREYHADIDPDDDAVIVCLDWLDQPE</sequence>
<dbReference type="InterPro" id="IPR052016">
    <property type="entry name" value="Bact_Sigma-Reg"/>
</dbReference>
<dbReference type="InterPro" id="IPR036457">
    <property type="entry name" value="PPM-type-like_dom_sf"/>
</dbReference>
<dbReference type="PANTHER" id="PTHR43156">
    <property type="entry name" value="STAGE II SPORULATION PROTEIN E-RELATED"/>
    <property type="match status" value="1"/>
</dbReference>
<feature type="domain" description="PPM-type phosphatase" evidence="2">
    <location>
        <begin position="161"/>
        <end position="378"/>
    </location>
</feature>
<dbReference type="SMART" id="SM00331">
    <property type="entry name" value="PP2C_SIG"/>
    <property type="match status" value="1"/>
</dbReference>
<evidence type="ECO:0000313" key="4">
    <source>
        <dbReference type="Proteomes" id="UP000598174"/>
    </source>
</evidence>
<dbReference type="Pfam" id="PF07228">
    <property type="entry name" value="SpoIIE"/>
    <property type="match status" value="1"/>
</dbReference>
<dbReference type="EMBL" id="BOMM01000037">
    <property type="protein sequence ID" value="GIE12170.1"/>
    <property type="molecule type" value="Genomic_DNA"/>
</dbReference>
<dbReference type="AlphaFoldDB" id="A0A919J193"/>
<comment type="caution">
    <text evidence="3">The sequence shown here is derived from an EMBL/GenBank/DDBJ whole genome shotgun (WGS) entry which is preliminary data.</text>
</comment>
<dbReference type="Proteomes" id="UP000598174">
    <property type="component" value="Unassembled WGS sequence"/>
</dbReference>
<organism evidence="3 4">
    <name type="scientific">Paractinoplanes ferrugineus</name>
    <dbReference type="NCBI Taxonomy" id="113564"/>
    <lineage>
        <taxon>Bacteria</taxon>
        <taxon>Bacillati</taxon>
        <taxon>Actinomycetota</taxon>
        <taxon>Actinomycetes</taxon>
        <taxon>Micromonosporales</taxon>
        <taxon>Micromonosporaceae</taxon>
        <taxon>Paractinoplanes</taxon>
    </lineage>
</organism>
<evidence type="ECO:0000313" key="3">
    <source>
        <dbReference type="EMBL" id="GIE12170.1"/>
    </source>
</evidence>
<evidence type="ECO:0000256" key="1">
    <source>
        <dbReference type="ARBA" id="ARBA00022801"/>
    </source>
</evidence>
<dbReference type="SUPFAM" id="SSF81606">
    <property type="entry name" value="PP2C-like"/>
    <property type="match status" value="1"/>
</dbReference>
<proteinExistence type="predicted"/>
<dbReference type="PANTHER" id="PTHR43156:SF2">
    <property type="entry name" value="STAGE II SPORULATION PROTEIN E"/>
    <property type="match status" value="1"/>
</dbReference>
<keyword evidence="4" id="KW-1185">Reference proteome</keyword>
<reference evidence="3" key="1">
    <citation type="submission" date="2021-01" db="EMBL/GenBank/DDBJ databases">
        <title>Whole genome shotgun sequence of Actinoplanes ferrugineus NBRC 15555.</title>
        <authorList>
            <person name="Komaki H."/>
            <person name="Tamura T."/>
        </authorList>
    </citation>
    <scope>NUCLEOTIDE SEQUENCE</scope>
    <source>
        <strain evidence="3">NBRC 15555</strain>
    </source>
</reference>
<name>A0A919J193_9ACTN</name>
<dbReference type="Gene3D" id="3.60.40.10">
    <property type="entry name" value="PPM-type phosphatase domain"/>
    <property type="match status" value="1"/>
</dbReference>
<dbReference type="GO" id="GO:0016791">
    <property type="term" value="F:phosphatase activity"/>
    <property type="evidence" value="ECO:0007669"/>
    <property type="project" value="TreeGrafter"/>
</dbReference>
<dbReference type="RefSeq" id="WP_239118009.1">
    <property type="nucleotide sequence ID" value="NZ_BAAABP010000048.1"/>
</dbReference>
<dbReference type="InterPro" id="IPR001932">
    <property type="entry name" value="PPM-type_phosphatase-like_dom"/>
</dbReference>
<gene>
    <name evidence="3" type="ORF">Afe05nite_40100</name>
</gene>
<keyword evidence="1" id="KW-0378">Hydrolase</keyword>
<evidence type="ECO:0000259" key="2">
    <source>
        <dbReference type="SMART" id="SM00331"/>
    </source>
</evidence>
<protein>
    <submittedName>
        <fullName evidence="3">Phosphatase</fullName>
    </submittedName>
</protein>